<proteinExistence type="predicted"/>
<protein>
    <submittedName>
        <fullName evidence="1">Uncharacterized protein</fullName>
    </submittedName>
</protein>
<dbReference type="RefSeq" id="WP_145637400.1">
    <property type="nucleotide sequence ID" value="NZ_VIWP01000003.1"/>
</dbReference>
<accession>A0A561QWG2</accession>
<sequence length="59" mass="6842">MAEIVVLNKWRDQHGRRPQVRIGAAEETGELVMFTGVRYERFDDRMDRKAENHAVVAGE</sequence>
<organism evidence="1 2">
    <name type="scientific">Neorhizobium alkalisoli</name>
    <dbReference type="NCBI Taxonomy" id="528178"/>
    <lineage>
        <taxon>Bacteria</taxon>
        <taxon>Pseudomonadati</taxon>
        <taxon>Pseudomonadota</taxon>
        <taxon>Alphaproteobacteria</taxon>
        <taxon>Hyphomicrobiales</taxon>
        <taxon>Rhizobiaceae</taxon>
        <taxon>Rhizobium/Agrobacterium group</taxon>
        <taxon>Neorhizobium</taxon>
    </lineage>
</organism>
<gene>
    <name evidence="1" type="ORF">FHW37_103587</name>
</gene>
<dbReference type="EMBL" id="VIWP01000003">
    <property type="protein sequence ID" value="TWF54717.1"/>
    <property type="molecule type" value="Genomic_DNA"/>
</dbReference>
<dbReference type="OrthoDB" id="8454392at2"/>
<keyword evidence="2" id="KW-1185">Reference proteome</keyword>
<evidence type="ECO:0000313" key="1">
    <source>
        <dbReference type="EMBL" id="TWF54717.1"/>
    </source>
</evidence>
<evidence type="ECO:0000313" key="2">
    <source>
        <dbReference type="Proteomes" id="UP000320653"/>
    </source>
</evidence>
<name>A0A561QWG2_9HYPH</name>
<comment type="caution">
    <text evidence="1">The sequence shown here is derived from an EMBL/GenBank/DDBJ whole genome shotgun (WGS) entry which is preliminary data.</text>
</comment>
<reference evidence="1 2" key="1">
    <citation type="submission" date="2019-06" db="EMBL/GenBank/DDBJ databases">
        <title>Sorghum-associated microbial communities from plants grown in Nebraska, USA.</title>
        <authorList>
            <person name="Schachtman D."/>
        </authorList>
    </citation>
    <scope>NUCLEOTIDE SEQUENCE [LARGE SCALE GENOMIC DNA]</scope>
    <source>
        <strain evidence="1 2">1225</strain>
    </source>
</reference>
<dbReference type="AlphaFoldDB" id="A0A561QWG2"/>
<dbReference type="Proteomes" id="UP000320653">
    <property type="component" value="Unassembled WGS sequence"/>
</dbReference>